<dbReference type="GO" id="GO:0004519">
    <property type="term" value="F:endonuclease activity"/>
    <property type="evidence" value="ECO:0007669"/>
    <property type="project" value="InterPro"/>
</dbReference>
<dbReference type="EMBL" id="OV696686">
    <property type="protein sequence ID" value="CAH1228976.1"/>
    <property type="molecule type" value="Genomic_DNA"/>
</dbReference>
<dbReference type="SUPFAM" id="SSF54060">
    <property type="entry name" value="His-Me finger endonucleases"/>
    <property type="match status" value="1"/>
</dbReference>
<dbReference type="InterPro" id="IPR044925">
    <property type="entry name" value="His-Me_finger_sf"/>
</dbReference>
<dbReference type="Gene3D" id="3.90.75.10">
    <property type="entry name" value="Homing Intron 3 (I-ppo) Encoded Endonuclease, Chain A"/>
    <property type="match status" value="1"/>
</dbReference>
<dbReference type="OrthoDB" id="6142332at2759"/>
<gene>
    <name evidence="2" type="primary">Hypp218</name>
    <name evidence="3" type="synonym">Hypp221</name>
    <name evidence="2" type="ORF">BLAG_LOCUS754</name>
    <name evidence="3" type="ORF">BLAG_LOCUS757</name>
</gene>
<proteinExistence type="predicted"/>
<reference evidence="2" key="1">
    <citation type="submission" date="2022-01" db="EMBL/GenBank/DDBJ databases">
        <authorList>
            <person name="Braso-Vives M."/>
        </authorList>
    </citation>
    <scope>NUCLEOTIDE SEQUENCE</scope>
</reference>
<organism evidence="2 4">
    <name type="scientific">Branchiostoma lanceolatum</name>
    <name type="common">Common lancelet</name>
    <name type="synonym">Amphioxus lanceolatum</name>
    <dbReference type="NCBI Taxonomy" id="7740"/>
    <lineage>
        <taxon>Eukaryota</taxon>
        <taxon>Metazoa</taxon>
        <taxon>Chordata</taxon>
        <taxon>Cephalochordata</taxon>
        <taxon>Leptocardii</taxon>
        <taxon>Amphioxiformes</taxon>
        <taxon>Branchiostomatidae</taxon>
        <taxon>Branchiostoma</taxon>
    </lineage>
</organism>
<evidence type="ECO:0000313" key="4">
    <source>
        <dbReference type="Proteomes" id="UP000838412"/>
    </source>
</evidence>
<dbReference type="Pfam" id="PF05551">
    <property type="entry name" value="zf-His_Me_endon"/>
    <property type="match status" value="1"/>
</dbReference>
<protein>
    <submittedName>
        <fullName evidence="2">Hypp218 protein</fullName>
    </submittedName>
    <submittedName>
        <fullName evidence="3">Hypp221 protein</fullName>
    </submittedName>
</protein>
<dbReference type="EMBL" id="OV696686">
    <property type="protein sequence ID" value="CAH1228964.1"/>
    <property type="molecule type" value="Genomic_DNA"/>
</dbReference>
<accession>A0A8J9YIA1</accession>
<evidence type="ECO:0000259" key="1">
    <source>
        <dbReference type="Pfam" id="PF05551"/>
    </source>
</evidence>
<feature type="domain" description="Zinc-binding loop region of homing endonuclease" evidence="1">
    <location>
        <begin position="63"/>
        <end position="118"/>
    </location>
</feature>
<dbReference type="InterPro" id="IPR008704">
    <property type="entry name" value="Endonuclease_Zinc-binding_loop"/>
</dbReference>
<dbReference type="AlphaFoldDB" id="A0A8J9YIA1"/>
<keyword evidence="4" id="KW-1185">Reference proteome</keyword>
<evidence type="ECO:0000313" key="2">
    <source>
        <dbReference type="EMBL" id="CAH1228964.1"/>
    </source>
</evidence>
<evidence type="ECO:0000313" key="3">
    <source>
        <dbReference type="EMBL" id="CAH1228976.1"/>
    </source>
</evidence>
<sequence>MSSTDFYLNPLPDDFREKLRAKLQKKSVSTETGCRLWTGYIENGGRGYGSLKVPSHVEEGRVTLQVHRLAYFVEVNIRLTPSIHVSHLCGVKACVNVDHLSYEPAVVNSQRNTCFAAGQCFSHGRYRACLLLQ</sequence>
<name>A0A8J9YIA1_BRALA</name>
<dbReference type="InterPro" id="IPR044930">
    <property type="entry name" value="Homing_endonuclease_His-Me"/>
</dbReference>
<dbReference type="Proteomes" id="UP000838412">
    <property type="component" value="Chromosome 1"/>
</dbReference>